<feature type="transmembrane region" description="Helical" evidence="4">
    <location>
        <begin position="106"/>
        <end position="124"/>
    </location>
</feature>
<dbReference type="InterPro" id="IPR051685">
    <property type="entry name" value="Ycf3/AcsC/BcsC/TPR_MFPF"/>
</dbReference>
<gene>
    <name evidence="6" type="ORF">JGI1_01228</name>
</gene>
<dbReference type="Gene3D" id="1.25.40.10">
    <property type="entry name" value="Tetratricopeptide repeat domain"/>
    <property type="match status" value="1"/>
</dbReference>
<dbReference type="Pfam" id="PF13424">
    <property type="entry name" value="TPR_12"/>
    <property type="match status" value="1"/>
</dbReference>
<protein>
    <submittedName>
        <fullName evidence="6">Double zinc ribbon</fullName>
    </submittedName>
</protein>
<dbReference type="SMART" id="SM00028">
    <property type="entry name" value="TPR"/>
    <property type="match status" value="3"/>
</dbReference>
<dbReference type="PANTHER" id="PTHR44943:SF8">
    <property type="entry name" value="TPR REPEAT-CONTAINING PROTEIN MJ0263"/>
    <property type="match status" value="1"/>
</dbReference>
<feature type="domain" description="DZANK-type" evidence="5">
    <location>
        <begin position="6"/>
        <end position="54"/>
    </location>
</feature>
<sequence>MSEKICPVCGVTLPEQAKFCYNCGSKLVEEIKVLVCEVCGYENEVGSRYCISCGSILTGALESTAEKESGRRIDIEFKPSKVQEHKKEKEVKQRKRKRFKVSSTQIFYVGLAVVFLGLVAYGVMRKEKEKAVDVHQLPEINSEIMAEINKLRERVNSNPDDMQATLKLANLLHDVHIFDQAVEYYRRYLERNESDPDARVDMGICLFELGRVNEAIAEMEKALSYAPNHQLALYNLGVVNLAIGNVEKAREYFKKCIDVNPNADVAQKAKRMLEQHKF</sequence>
<dbReference type="Pfam" id="PF12773">
    <property type="entry name" value="DZR"/>
    <property type="match status" value="1"/>
</dbReference>
<dbReference type="STRING" id="1643428.GCA_001442855_01201"/>
<keyword evidence="4" id="KW-0472">Membrane</keyword>
<accession>A0A0S4N2U0</accession>
<reference evidence="7" key="1">
    <citation type="submission" date="2015-11" db="EMBL/GenBank/DDBJ databases">
        <authorList>
            <person name="Varghese N."/>
        </authorList>
    </citation>
    <scope>NUCLEOTIDE SEQUENCE [LARGE SCALE GENOMIC DNA]</scope>
</reference>
<dbReference type="InterPro" id="IPR011990">
    <property type="entry name" value="TPR-like_helical_dom_sf"/>
</dbReference>
<dbReference type="AlphaFoldDB" id="A0A0S4N2U0"/>
<keyword evidence="4" id="KW-1133">Transmembrane helix</keyword>
<evidence type="ECO:0000256" key="4">
    <source>
        <dbReference type="SAM" id="Phobius"/>
    </source>
</evidence>
<proteinExistence type="predicted"/>
<evidence type="ECO:0000256" key="3">
    <source>
        <dbReference type="PROSITE-ProRule" id="PRU00339"/>
    </source>
</evidence>
<organism evidence="6 7">
    <name type="scientific">Candidatus Thermokryptus mobilis</name>
    <dbReference type="NCBI Taxonomy" id="1643428"/>
    <lineage>
        <taxon>Bacteria</taxon>
        <taxon>Pseudomonadati</taxon>
        <taxon>Candidatus Kryptoniota</taxon>
        <taxon>Candidatus Thermokryptus</taxon>
    </lineage>
</organism>
<evidence type="ECO:0000256" key="1">
    <source>
        <dbReference type="ARBA" id="ARBA00022737"/>
    </source>
</evidence>
<keyword evidence="2 3" id="KW-0802">TPR repeat</keyword>
<dbReference type="InterPro" id="IPR025874">
    <property type="entry name" value="DZR"/>
</dbReference>
<keyword evidence="7" id="KW-1185">Reference proteome</keyword>
<dbReference type="PROSITE" id="PS50293">
    <property type="entry name" value="TPR_REGION"/>
    <property type="match status" value="1"/>
</dbReference>
<dbReference type="PROSITE" id="PS50005">
    <property type="entry name" value="TPR"/>
    <property type="match status" value="2"/>
</dbReference>
<keyword evidence="1" id="KW-0677">Repeat</keyword>
<dbReference type="SUPFAM" id="SSF48452">
    <property type="entry name" value="TPR-like"/>
    <property type="match status" value="1"/>
</dbReference>
<dbReference type="RefSeq" id="WP_140944971.1">
    <property type="nucleotide sequence ID" value="NZ_FAOO01000007.1"/>
</dbReference>
<dbReference type="InterPro" id="IPR019734">
    <property type="entry name" value="TPR_rpt"/>
</dbReference>
<evidence type="ECO:0000256" key="2">
    <source>
        <dbReference type="ARBA" id="ARBA00022803"/>
    </source>
</evidence>
<dbReference type="EMBL" id="FAOO01000007">
    <property type="protein sequence ID" value="CUU05333.1"/>
    <property type="molecule type" value="Genomic_DNA"/>
</dbReference>
<feature type="repeat" description="TPR" evidence="3">
    <location>
        <begin position="230"/>
        <end position="263"/>
    </location>
</feature>
<evidence type="ECO:0000313" key="7">
    <source>
        <dbReference type="Proteomes" id="UP000320623"/>
    </source>
</evidence>
<feature type="repeat" description="TPR" evidence="3">
    <location>
        <begin position="196"/>
        <end position="229"/>
    </location>
</feature>
<dbReference type="Proteomes" id="UP000320623">
    <property type="component" value="Unassembled WGS sequence"/>
</dbReference>
<evidence type="ECO:0000259" key="5">
    <source>
        <dbReference type="Pfam" id="PF12773"/>
    </source>
</evidence>
<evidence type="ECO:0000313" key="6">
    <source>
        <dbReference type="EMBL" id="CUU05333.1"/>
    </source>
</evidence>
<name>A0A0S4N2U0_9BACT</name>
<dbReference type="OrthoDB" id="9811837at2"/>
<keyword evidence="4" id="KW-0812">Transmembrane</keyword>
<dbReference type="PANTHER" id="PTHR44943">
    <property type="entry name" value="CELLULOSE SYNTHASE OPERON PROTEIN C"/>
    <property type="match status" value="1"/>
</dbReference>